<evidence type="ECO:0000313" key="3">
    <source>
        <dbReference type="EMBL" id="MDL2077140.1"/>
    </source>
</evidence>
<feature type="compositionally biased region" description="Low complexity" evidence="1">
    <location>
        <begin position="42"/>
        <end position="54"/>
    </location>
</feature>
<feature type="chain" id="PRO_5046902622" description="Lipoprotein" evidence="2">
    <location>
        <begin position="24"/>
        <end position="214"/>
    </location>
</feature>
<proteinExistence type="predicted"/>
<gene>
    <name evidence="3" type="ORF">QNN03_11885</name>
</gene>
<organism evidence="3 4">
    <name type="scientific">Streptomyces fuscus</name>
    <dbReference type="NCBI Taxonomy" id="3048495"/>
    <lineage>
        <taxon>Bacteria</taxon>
        <taxon>Bacillati</taxon>
        <taxon>Actinomycetota</taxon>
        <taxon>Actinomycetes</taxon>
        <taxon>Kitasatosporales</taxon>
        <taxon>Streptomycetaceae</taxon>
        <taxon>Streptomyces</taxon>
    </lineage>
</organism>
<evidence type="ECO:0000256" key="2">
    <source>
        <dbReference type="SAM" id="SignalP"/>
    </source>
</evidence>
<dbReference type="PROSITE" id="PS51257">
    <property type="entry name" value="PROKAR_LIPOPROTEIN"/>
    <property type="match status" value="1"/>
</dbReference>
<accession>A0ABT7IX14</accession>
<name>A0ABT7IX14_9ACTN</name>
<evidence type="ECO:0000256" key="1">
    <source>
        <dbReference type="SAM" id="MobiDB-lite"/>
    </source>
</evidence>
<comment type="caution">
    <text evidence="3">The sequence shown here is derived from an EMBL/GenBank/DDBJ whole genome shotgun (WGS) entry which is preliminary data.</text>
</comment>
<sequence length="214" mass="22788">MNRRPTLLTALALTAAAALTLSACGSGDDAKTTVADEANGKSPSPSATDAPASAQRPEITFPSDAKNVFEDRKTGDRTKDAVLADSALAVNAVDEAIFEGTTDTKALGFYNTGKALESSITFARQYIDGGDTWTGVTRYYDYKVTLSGADKAHVTYCADESKSYIKNRKTGRVEKSPATADSYVQYNTSLARNDQGVWQTTSITSNGRAEACRP</sequence>
<protein>
    <recommendedName>
        <fullName evidence="5">Lipoprotein</fullName>
    </recommendedName>
</protein>
<keyword evidence="2" id="KW-0732">Signal</keyword>
<evidence type="ECO:0008006" key="5">
    <source>
        <dbReference type="Google" id="ProtNLM"/>
    </source>
</evidence>
<keyword evidence="4" id="KW-1185">Reference proteome</keyword>
<evidence type="ECO:0000313" key="4">
    <source>
        <dbReference type="Proteomes" id="UP001241926"/>
    </source>
</evidence>
<feature type="region of interest" description="Disordered" evidence="1">
    <location>
        <begin position="26"/>
        <end position="56"/>
    </location>
</feature>
<dbReference type="EMBL" id="JASJUS010000009">
    <property type="protein sequence ID" value="MDL2077140.1"/>
    <property type="molecule type" value="Genomic_DNA"/>
</dbReference>
<reference evidence="3 4" key="1">
    <citation type="submission" date="2023-05" db="EMBL/GenBank/DDBJ databases">
        <title>Streptomyces fuscus sp. nov., a brown-black pigment producing actinomyces isolated from dry sand of Sea duck farm.</title>
        <authorList>
            <person name="Xie J."/>
            <person name="Shen N."/>
        </authorList>
    </citation>
    <scope>NUCLEOTIDE SEQUENCE [LARGE SCALE GENOMIC DNA]</scope>
    <source>
        <strain evidence="3 4">GXMU-J15</strain>
    </source>
</reference>
<dbReference type="Proteomes" id="UP001241926">
    <property type="component" value="Unassembled WGS sequence"/>
</dbReference>
<feature type="signal peptide" evidence="2">
    <location>
        <begin position="1"/>
        <end position="23"/>
    </location>
</feature>
<dbReference type="RefSeq" id="WP_285432288.1">
    <property type="nucleotide sequence ID" value="NZ_JASJUS010000009.1"/>
</dbReference>